<proteinExistence type="predicted"/>
<evidence type="ECO:0000313" key="2">
    <source>
        <dbReference type="Proteomes" id="UP001161497"/>
    </source>
</evidence>
<name>A0ABN8XE71_9BACT</name>
<organism evidence="1 2">
    <name type="scientific">Candidatus Methylacidiphilum fumarolicum</name>
    <dbReference type="NCBI Taxonomy" id="591154"/>
    <lineage>
        <taxon>Bacteria</taxon>
        <taxon>Pseudomonadati</taxon>
        <taxon>Verrucomicrobiota</taxon>
        <taxon>Methylacidiphilae</taxon>
        <taxon>Methylacidiphilales</taxon>
        <taxon>Methylacidiphilaceae</taxon>
        <taxon>Methylacidiphilum (ex Ratnadevi et al. 2023)</taxon>
    </lineage>
</organism>
<sequence>MSRSASFDASMYWTFKEKGRQYIALISLECGKRIVIPLSGNLKIWGMIHLVLKEKRVVIHYAAPLRVSKQLEGEAVRIEAGLSDVFTDDHGKK</sequence>
<reference evidence="1" key="1">
    <citation type="submission" date="2023-03" db="EMBL/GenBank/DDBJ databases">
        <authorList>
            <person name="Cremers G."/>
            <person name="Picone N."/>
        </authorList>
    </citation>
    <scope>NUCLEOTIDE SEQUENCE</scope>
    <source>
        <strain evidence="1">Sample_alias</strain>
    </source>
</reference>
<dbReference type="EMBL" id="OX458932">
    <property type="protein sequence ID" value="CAI9085549.1"/>
    <property type="molecule type" value="Genomic_DNA"/>
</dbReference>
<keyword evidence="2" id="KW-1185">Reference proteome</keyword>
<gene>
    <name evidence="1" type="ORF">MFUM_1189</name>
</gene>
<protein>
    <submittedName>
        <fullName evidence="1">Uncharacterized protein</fullName>
    </submittedName>
</protein>
<dbReference type="Proteomes" id="UP001161497">
    <property type="component" value="Chromosome"/>
</dbReference>
<evidence type="ECO:0000313" key="1">
    <source>
        <dbReference type="EMBL" id="CAI9085549.1"/>
    </source>
</evidence>
<accession>A0ABN8XE71</accession>